<dbReference type="STRING" id="338963.Pcar_3248"/>
<reference evidence="1 2" key="2">
    <citation type="journal article" date="2012" name="BMC Genomics">
        <title>The genome of Pelobacter carbinolicus reveals surprising metabolic capabilities and physiological features.</title>
        <authorList>
            <person name="Aklujkar M."/>
            <person name="Haveman S.A."/>
            <person name="Didonato R.Jr."/>
            <person name="Chertkov O."/>
            <person name="Han C.S."/>
            <person name="Land M.L."/>
            <person name="Brown P."/>
            <person name="Lovley D.R."/>
        </authorList>
    </citation>
    <scope>NUCLEOTIDE SEQUENCE [LARGE SCALE GENOMIC DNA]</scope>
    <source>
        <strain evidence="2">DSM 2380 / NBRC 103641 / GraBd1</strain>
    </source>
</reference>
<reference evidence="2" key="1">
    <citation type="submission" date="2005-10" db="EMBL/GenBank/DDBJ databases">
        <title>Complete sequence of Pelobacter carbinolicus DSM 2380.</title>
        <authorList>
            <person name="Copeland A."/>
            <person name="Lucas S."/>
            <person name="Lapidus A."/>
            <person name="Barry K."/>
            <person name="Detter J.C."/>
            <person name="Glavina T."/>
            <person name="Hammon N."/>
            <person name="Israni S."/>
            <person name="Pitluck S."/>
            <person name="Chertkov O."/>
            <person name="Schmutz J."/>
            <person name="Larimer F."/>
            <person name="Land M."/>
            <person name="Kyrpides N."/>
            <person name="Ivanova N."/>
            <person name="Richardson P."/>
        </authorList>
    </citation>
    <scope>NUCLEOTIDE SEQUENCE [LARGE SCALE GENOMIC DNA]</scope>
    <source>
        <strain evidence="2">DSM 2380 / NBRC 103641 / GraBd1</strain>
    </source>
</reference>
<gene>
    <name evidence="1" type="primary">pihC</name>
    <name evidence="1" type="ordered locus">Pcar_3248</name>
</gene>
<organism evidence="1 2">
    <name type="scientific">Syntrophotalea carbinolica (strain DSM 2380 / NBRC 103641 / GraBd1)</name>
    <name type="common">Pelobacter carbinolicus</name>
    <dbReference type="NCBI Taxonomy" id="338963"/>
    <lineage>
        <taxon>Bacteria</taxon>
        <taxon>Pseudomonadati</taxon>
        <taxon>Thermodesulfobacteriota</taxon>
        <taxon>Desulfuromonadia</taxon>
        <taxon>Desulfuromonadales</taxon>
        <taxon>Syntrophotaleaceae</taxon>
        <taxon>Syntrophotalea</taxon>
    </lineage>
</organism>
<dbReference type="eggNOG" id="ENOG50333XB">
    <property type="taxonomic scope" value="Bacteria"/>
</dbReference>
<proteinExistence type="predicted"/>
<dbReference type="EMBL" id="CP000142">
    <property type="protein sequence ID" value="ABI81868.1"/>
    <property type="molecule type" value="Genomic_DNA"/>
</dbReference>
<dbReference type="Proteomes" id="UP000002534">
    <property type="component" value="Chromosome"/>
</dbReference>
<dbReference type="KEGG" id="pca:Pcar_3248"/>
<evidence type="ECO:0000313" key="2">
    <source>
        <dbReference type="Proteomes" id="UP000002534"/>
    </source>
</evidence>
<evidence type="ECO:0000313" key="1">
    <source>
        <dbReference type="EMBL" id="ABI81868.1"/>
    </source>
</evidence>
<dbReference type="RefSeq" id="WP_011340569.1">
    <property type="nucleotide sequence ID" value="NC_007498.2"/>
</dbReference>
<dbReference type="AlphaFoldDB" id="Q0C6R9"/>
<keyword evidence="2" id="KW-1185">Reference proteome</keyword>
<sequence length="60" mass="7148">MTRISSSNEIKNRLSNIFDELLRHNGYGQMQVDMRLLRRGQKEIILRCGKEYRFVIEFSG</sequence>
<dbReference type="HOGENOM" id="CLU_194396_1_0_7"/>
<name>Q0C6R9_SYNC1</name>
<dbReference type="OrthoDB" id="9803747at2"/>
<accession>Q0C6R9</accession>
<protein>
    <submittedName>
        <fullName evidence="1">Type IV pilus biogenesis protein PihC</fullName>
    </submittedName>
</protein>